<comment type="caution">
    <text evidence="3">The sequence shown here is derived from an EMBL/GenBank/DDBJ whole genome shotgun (WGS) entry which is preliminary data.</text>
</comment>
<evidence type="ECO:0000313" key="3">
    <source>
        <dbReference type="EMBL" id="CAF1280926.1"/>
    </source>
</evidence>
<dbReference type="EMBL" id="CAJNOR010000253">
    <property type="protein sequence ID" value="CAF0856187.1"/>
    <property type="molecule type" value="Genomic_DNA"/>
</dbReference>
<protein>
    <submittedName>
        <fullName evidence="3">Uncharacterized protein</fullName>
    </submittedName>
</protein>
<keyword evidence="4" id="KW-1185">Reference proteome</keyword>
<dbReference type="Proteomes" id="UP000663828">
    <property type="component" value="Unassembled WGS sequence"/>
</dbReference>
<evidence type="ECO:0000313" key="5">
    <source>
        <dbReference type="Proteomes" id="UP000663852"/>
    </source>
</evidence>
<feature type="compositionally biased region" description="Basic and acidic residues" evidence="1">
    <location>
        <begin position="50"/>
        <end position="65"/>
    </location>
</feature>
<evidence type="ECO:0000313" key="2">
    <source>
        <dbReference type="EMBL" id="CAF0856187.1"/>
    </source>
</evidence>
<dbReference type="AlphaFoldDB" id="A0A815CAM2"/>
<evidence type="ECO:0000256" key="1">
    <source>
        <dbReference type="SAM" id="MobiDB-lite"/>
    </source>
</evidence>
<name>A0A815CAM2_ADIRI</name>
<organism evidence="3 5">
    <name type="scientific">Adineta ricciae</name>
    <name type="common">Rotifer</name>
    <dbReference type="NCBI Taxonomy" id="249248"/>
    <lineage>
        <taxon>Eukaryota</taxon>
        <taxon>Metazoa</taxon>
        <taxon>Spiralia</taxon>
        <taxon>Gnathifera</taxon>
        <taxon>Rotifera</taxon>
        <taxon>Eurotatoria</taxon>
        <taxon>Bdelloidea</taxon>
        <taxon>Adinetida</taxon>
        <taxon>Adinetidae</taxon>
        <taxon>Adineta</taxon>
    </lineage>
</organism>
<dbReference type="Proteomes" id="UP000663852">
    <property type="component" value="Unassembled WGS sequence"/>
</dbReference>
<evidence type="ECO:0000313" key="4">
    <source>
        <dbReference type="Proteomes" id="UP000663828"/>
    </source>
</evidence>
<dbReference type="OrthoDB" id="10062862at2759"/>
<proteinExistence type="predicted"/>
<accession>A0A815CAM2</accession>
<sequence>MSTTDEEITAVSNIENAKISDGTSTAGEHNKDVLNTMESEEQLQNVESLGKNDTEAESYDNREDELVNDSNQEDHCAVTPKKKLKIIESYTEEADAKGLKEELILF</sequence>
<feature type="compositionally biased region" description="Polar residues" evidence="1">
    <location>
        <begin position="10"/>
        <end position="27"/>
    </location>
</feature>
<gene>
    <name evidence="3" type="ORF">EDS130_LOCUS29550</name>
    <name evidence="2" type="ORF">XAT740_LOCUS5739</name>
</gene>
<feature type="region of interest" description="Disordered" evidence="1">
    <location>
        <begin position="1"/>
        <end position="74"/>
    </location>
</feature>
<dbReference type="EMBL" id="CAJNOJ010000200">
    <property type="protein sequence ID" value="CAF1280926.1"/>
    <property type="molecule type" value="Genomic_DNA"/>
</dbReference>
<reference evidence="3" key="1">
    <citation type="submission" date="2021-02" db="EMBL/GenBank/DDBJ databases">
        <authorList>
            <person name="Nowell W R."/>
        </authorList>
    </citation>
    <scope>NUCLEOTIDE SEQUENCE</scope>
</reference>